<reference evidence="4 5" key="1">
    <citation type="submission" date="2019-07" db="EMBL/GenBank/DDBJ databases">
        <title>Genome sequence of 2 isolates from Red Sea Mangroves.</title>
        <authorList>
            <person name="Sefrji F."/>
            <person name="Michoud G."/>
            <person name="Merlino G."/>
            <person name="Daffonchio D."/>
        </authorList>
    </citation>
    <scope>NUCLEOTIDE SEQUENCE [LARGE SCALE GENOMIC DNA]</scope>
    <source>
        <strain evidence="4 5">R1DC41</strain>
    </source>
</reference>
<dbReference type="PROSITE" id="PS50935">
    <property type="entry name" value="SSB"/>
    <property type="match status" value="1"/>
</dbReference>
<dbReference type="GO" id="GO:0003697">
    <property type="term" value="F:single-stranded DNA binding"/>
    <property type="evidence" value="ECO:0007669"/>
    <property type="project" value="UniProtKB-UniRule"/>
</dbReference>
<dbReference type="RefSeq" id="WP_239672357.1">
    <property type="nucleotide sequence ID" value="NZ_CP049742.1"/>
</dbReference>
<sequence>MINQVTVVGRLTKDPVLKHTKDQKPVINVMIAVNRPFKNATTGQYETDFVLCTLWGKQAENTAKFCQKGMMVGVIGRIQSRFFENAEGKRVYMTEIFGDSIQFLSKKQHSTERSLDSVSSEPVPVRSLAEMK</sequence>
<dbReference type="SUPFAM" id="SSF50249">
    <property type="entry name" value="Nucleic acid-binding proteins"/>
    <property type="match status" value="1"/>
</dbReference>
<gene>
    <name evidence="4" type="primary">ssb</name>
    <name evidence="4" type="ORF">G8O30_12310</name>
</gene>
<keyword evidence="5" id="KW-1185">Reference proteome</keyword>
<name>A0A7S8CD21_9BACI</name>
<dbReference type="PANTHER" id="PTHR10302:SF27">
    <property type="entry name" value="SINGLE-STRANDED DNA-BINDING PROTEIN"/>
    <property type="match status" value="1"/>
</dbReference>
<proteinExistence type="inferred from homology"/>
<dbReference type="NCBIfam" id="TIGR00621">
    <property type="entry name" value="ssb"/>
    <property type="match status" value="1"/>
</dbReference>
<dbReference type="Pfam" id="PF00436">
    <property type="entry name" value="SSB"/>
    <property type="match status" value="1"/>
</dbReference>
<dbReference type="AlphaFoldDB" id="A0A7S8CD21"/>
<evidence type="ECO:0000313" key="5">
    <source>
        <dbReference type="Proteomes" id="UP000593626"/>
    </source>
</evidence>
<dbReference type="PIRSF" id="PIRSF002070">
    <property type="entry name" value="SSB"/>
    <property type="match status" value="1"/>
</dbReference>
<dbReference type="InterPro" id="IPR012340">
    <property type="entry name" value="NA-bd_OB-fold"/>
</dbReference>
<dbReference type="InterPro" id="IPR000424">
    <property type="entry name" value="Primosome_PriB/ssb"/>
</dbReference>
<dbReference type="Proteomes" id="UP000593626">
    <property type="component" value="Chromosome"/>
</dbReference>
<comment type="caution">
    <text evidence="2">Lacks conserved residue(s) required for the propagation of feature annotation.</text>
</comment>
<evidence type="ECO:0000256" key="3">
    <source>
        <dbReference type="PIRNR" id="PIRNR002070"/>
    </source>
</evidence>
<dbReference type="KEGG" id="mcui:G8O30_12310"/>
<accession>A0A7S8CD21</accession>
<dbReference type="Gene3D" id="2.40.50.140">
    <property type="entry name" value="Nucleic acid-binding proteins"/>
    <property type="match status" value="1"/>
</dbReference>
<evidence type="ECO:0000313" key="4">
    <source>
        <dbReference type="EMBL" id="QPC47682.1"/>
    </source>
</evidence>
<dbReference type="GO" id="GO:0006260">
    <property type="term" value="P:DNA replication"/>
    <property type="evidence" value="ECO:0007669"/>
    <property type="project" value="InterPro"/>
</dbReference>
<protein>
    <recommendedName>
        <fullName evidence="2 3">Single-stranded DNA-binding protein</fullName>
        <shortName evidence="2">SSB</shortName>
    </recommendedName>
</protein>
<dbReference type="GO" id="GO:0009295">
    <property type="term" value="C:nucleoid"/>
    <property type="evidence" value="ECO:0007669"/>
    <property type="project" value="TreeGrafter"/>
</dbReference>
<dbReference type="EMBL" id="CP049742">
    <property type="protein sequence ID" value="QPC47682.1"/>
    <property type="molecule type" value="Genomic_DNA"/>
</dbReference>
<evidence type="ECO:0000256" key="2">
    <source>
        <dbReference type="HAMAP-Rule" id="MF_00984"/>
    </source>
</evidence>
<organism evidence="4 5">
    <name type="scientific">Mangrovibacillus cuniculi</name>
    <dbReference type="NCBI Taxonomy" id="2593652"/>
    <lineage>
        <taxon>Bacteria</taxon>
        <taxon>Bacillati</taxon>
        <taxon>Bacillota</taxon>
        <taxon>Bacilli</taxon>
        <taxon>Bacillales</taxon>
        <taxon>Bacillaceae</taxon>
        <taxon>Mangrovibacillus</taxon>
    </lineage>
</organism>
<dbReference type="HAMAP" id="MF_00984">
    <property type="entry name" value="SSB"/>
    <property type="match status" value="1"/>
</dbReference>
<dbReference type="CDD" id="cd04496">
    <property type="entry name" value="SSB_OBF"/>
    <property type="match status" value="1"/>
</dbReference>
<dbReference type="InterPro" id="IPR011344">
    <property type="entry name" value="ssDNA-bd"/>
</dbReference>
<comment type="subunit">
    <text evidence="2">Homotetramer.</text>
</comment>
<dbReference type="PANTHER" id="PTHR10302">
    <property type="entry name" value="SINGLE-STRANDED DNA-BINDING PROTEIN"/>
    <property type="match status" value="1"/>
</dbReference>
<keyword evidence="1 2" id="KW-0238">DNA-binding</keyword>
<evidence type="ECO:0000256" key="1">
    <source>
        <dbReference type="ARBA" id="ARBA00023125"/>
    </source>
</evidence>